<keyword evidence="4" id="KW-0326">Glycosidase</keyword>
<evidence type="ECO:0000313" key="6">
    <source>
        <dbReference type="EMBL" id="MSS13946.1"/>
    </source>
</evidence>
<dbReference type="EMBL" id="VULZ01000002">
    <property type="protein sequence ID" value="MSS13946.1"/>
    <property type="molecule type" value="Genomic_DNA"/>
</dbReference>
<proteinExistence type="inferred from homology"/>
<reference evidence="6 7" key="1">
    <citation type="submission" date="2019-08" db="EMBL/GenBank/DDBJ databases">
        <title>In-depth cultivation of the pig gut microbiome towards novel bacterial diversity and tailored functional studies.</title>
        <authorList>
            <person name="Wylensek D."/>
            <person name="Hitch T.C.A."/>
            <person name="Clavel T."/>
        </authorList>
    </citation>
    <scope>NUCLEOTIDE SEQUENCE [LARGE SCALE GENOMIC DNA]</scope>
    <source>
        <strain evidence="6 7">Oil+RF-744-WCA-WT-11</strain>
    </source>
</reference>
<dbReference type="SUPFAM" id="SSF75005">
    <property type="entry name" value="Arabinanase/levansucrase/invertase"/>
    <property type="match status" value="1"/>
</dbReference>
<protein>
    <recommendedName>
        <fullName evidence="2">beta-fructofuranosidase</fullName>
        <ecNumber evidence="2">3.2.1.26</ecNumber>
    </recommendedName>
</protein>
<dbReference type="InterPro" id="IPR013320">
    <property type="entry name" value="ConA-like_dom_sf"/>
</dbReference>
<dbReference type="SMART" id="SM00640">
    <property type="entry name" value="Glyco_32"/>
    <property type="match status" value="1"/>
</dbReference>
<dbReference type="PANTHER" id="PTHR43101:SF1">
    <property type="entry name" value="BETA-FRUCTOSIDASE"/>
    <property type="match status" value="1"/>
</dbReference>
<dbReference type="RefSeq" id="WP_154522743.1">
    <property type="nucleotide sequence ID" value="NZ_VULZ01000002.1"/>
</dbReference>
<dbReference type="InterPro" id="IPR023296">
    <property type="entry name" value="Glyco_hydro_beta-prop_sf"/>
</dbReference>
<dbReference type="Gene3D" id="2.60.120.560">
    <property type="entry name" value="Exo-inulinase, domain 1"/>
    <property type="match status" value="1"/>
</dbReference>
<dbReference type="InterPro" id="IPR051214">
    <property type="entry name" value="GH32_Enzymes"/>
</dbReference>
<dbReference type="GO" id="GO:0004564">
    <property type="term" value="F:beta-fructofuranosidase activity"/>
    <property type="evidence" value="ECO:0007669"/>
    <property type="project" value="UniProtKB-EC"/>
</dbReference>
<accession>A0A6L5X4Q7</accession>
<dbReference type="Pfam" id="PF00251">
    <property type="entry name" value="Glyco_hydro_32N"/>
    <property type="match status" value="1"/>
</dbReference>
<dbReference type="InterPro" id="IPR001362">
    <property type="entry name" value="Glyco_hydro_32"/>
</dbReference>
<comment type="caution">
    <text evidence="6">The sequence shown here is derived from an EMBL/GenBank/DDBJ whole genome shotgun (WGS) entry which is preliminary data.</text>
</comment>
<dbReference type="AlphaFoldDB" id="A0A6L5X4Q7"/>
<evidence type="ECO:0000256" key="3">
    <source>
        <dbReference type="ARBA" id="ARBA00022801"/>
    </source>
</evidence>
<dbReference type="PANTHER" id="PTHR43101">
    <property type="entry name" value="BETA-FRUCTOSIDASE"/>
    <property type="match status" value="1"/>
</dbReference>
<comment type="similarity">
    <text evidence="1">Belongs to the glycosyl hydrolase 32 family.</text>
</comment>
<gene>
    <name evidence="6" type="ORF">FYJ35_02630</name>
</gene>
<dbReference type="SUPFAM" id="SSF49899">
    <property type="entry name" value="Concanavalin A-like lectins/glucanases"/>
    <property type="match status" value="1"/>
</dbReference>
<evidence type="ECO:0000313" key="7">
    <source>
        <dbReference type="Proteomes" id="UP000481852"/>
    </source>
</evidence>
<organism evidence="6 7">
    <name type="scientific">Porcincola intestinalis</name>
    <dbReference type="NCBI Taxonomy" id="2606632"/>
    <lineage>
        <taxon>Bacteria</taxon>
        <taxon>Bacillati</taxon>
        <taxon>Bacillota</taxon>
        <taxon>Clostridia</taxon>
        <taxon>Lachnospirales</taxon>
        <taxon>Lachnospiraceae</taxon>
        <taxon>Porcincola</taxon>
    </lineage>
</organism>
<evidence type="ECO:0000256" key="1">
    <source>
        <dbReference type="ARBA" id="ARBA00009902"/>
    </source>
</evidence>
<keyword evidence="3 6" id="KW-0378">Hydrolase</keyword>
<dbReference type="InterPro" id="IPR013148">
    <property type="entry name" value="Glyco_hydro_32_N"/>
</dbReference>
<dbReference type="EC" id="3.2.1.26" evidence="2"/>
<evidence type="ECO:0000256" key="2">
    <source>
        <dbReference type="ARBA" id="ARBA00012758"/>
    </source>
</evidence>
<dbReference type="Proteomes" id="UP000481852">
    <property type="component" value="Unassembled WGS sequence"/>
</dbReference>
<feature type="domain" description="Glycosyl hydrolase family 32 N-terminal" evidence="5">
    <location>
        <begin position="112"/>
        <end position="412"/>
    </location>
</feature>
<dbReference type="Gene3D" id="2.115.10.20">
    <property type="entry name" value="Glycosyl hydrolase domain, family 43"/>
    <property type="match status" value="1"/>
</dbReference>
<evidence type="ECO:0000259" key="5">
    <source>
        <dbReference type="Pfam" id="PF00251"/>
    </source>
</evidence>
<name>A0A6L5X4Q7_9FIRM</name>
<sequence>MRIYSGNHRKLELFVQAEDADSGFLSVRDVETGKVLFQSAIPAGPFRFLEIALETEKTYKLLFQDVLISQMYLSGNDDIMETGVTYLMVNGESMEQLRYEDILDTPIREQYHFTPFVNWCNDPNGLCWYKGYYHLFYQSNPNEQKWGNMYWGHAVSKDLMQWKYMPYALKPQRELFQSNKLVGGAFSGCAVPQKDELQIFFTRDIEKIGDPESIRQSQWTAVSKDGITFSDEEELIPALSLKGADVNFRDPKVFFRDEKWYMLLASNYGGKGTILLYSSLDQKKWNFIRPLLQLDDKNVPSLECPDFFRVDGCDVLMAAVMGIRTKYGVYQPVQYYIGQWKNEQFTIRKTGVCDFGSNFYAVQSFEHLGRRILIGWICDWAGEHETIRHGAYGSFTLPRIVAVRDGVLYQKPADEVYRFAGDTLLEACHCDKAKVLIQQNNYYACIQFEGETSFEILAARDGDSYLKLRGDGRKLEILSDRNKDTQARYIAETQRIEKVELFMDRRVLEVYINNGEQVGTRLFIKHSKDGVFSAAFEEGQKVGHIVVKQMMPIWRENRG</sequence>
<evidence type="ECO:0000256" key="4">
    <source>
        <dbReference type="ARBA" id="ARBA00023295"/>
    </source>
</evidence>
<dbReference type="GO" id="GO:0005975">
    <property type="term" value="P:carbohydrate metabolic process"/>
    <property type="evidence" value="ECO:0007669"/>
    <property type="project" value="InterPro"/>
</dbReference>
<keyword evidence="7" id="KW-1185">Reference proteome</keyword>